<proteinExistence type="predicted"/>
<organism evidence="1">
    <name type="scientific">marine sediment metagenome</name>
    <dbReference type="NCBI Taxonomy" id="412755"/>
    <lineage>
        <taxon>unclassified sequences</taxon>
        <taxon>metagenomes</taxon>
        <taxon>ecological metagenomes</taxon>
    </lineage>
</organism>
<protein>
    <submittedName>
        <fullName evidence="1">Uncharacterized protein</fullName>
    </submittedName>
</protein>
<accession>X0TCR6</accession>
<sequence>YVRCGYQLELSDDITWVPRVQIFGADRNKADFLVSGRYISLELEGDQANPWRLNSIDLEYRLQGRW</sequence>
<dbReference type="AlphaFoldDB" id="X0TCR6"/>
<reference evidence="1" key="1">
    <citation type="journal article" date="2014" name="Front. Microbiol.">
        <title>High frequency of phylogenetically diverse reductive dehalogenase-homologous genes in deep subseafloor sedimentary metagenomes.</title>
        <authorList>
            <person name="Kawai M."/>
            <person name="Futagami T."/>
            <person name="Toyoda A."/>
            <person name="Takaki Y."/>
            <person name="Nishi S."/>
            <person name="Hori S."/>
            <person name="Arai W."/>
            <person name="Tsubouchi T."/>
            <person name="Morono Y."/>
            <person name="Uchiyama I."/>
            <person name="Ito T."/>
            <person name="Fujiyama A."/>
            <person name="Inagaki F."/>
            <person name="Takami H."/>
        </authorList>
    </citation>
    <scope>NUCLEOTIDE SEQUENCE</scope>
    <source>
        <strain evidence="1">Expedition CK06-06</strain>
    </source>
</reference>
<comment type="caution">
    <text evidence="1">The sequence shown here is derived from an EMBL/GenBank/DDBJ whole genome shotgun (WGS) entry which is preliminary data.</text>
</comment>
<evidence type="ECO:0000313" key="1">
    <source>
        <dbReference type="EMBL" id="GAF85952.1"/>
    </source>
</evidence>
<feature type="non-terminal residue" evidence="1">
    <location>
        <position position="1"/>
    </location>
</feature>
<name>X0TCR6_9ZZZZ</name>
<dbReference type="EMBL" id="BARS01018813">
    <property type="protein sequence ID" value="GAF85952.1"/>
    <property type="molecule type" value="Genomic_DNA"/>
</dbReference>
<gene>
    <name evidence="1" type="ORF">S01H1_30559</name>
</gene>